<name>A0ABW4HT79_9BACI</name>
<keyword evidence="1" id="KW-0472">Membrane</keyword>
<evidence type="ECO:0008006" key="4">
    <source>
        <dbReference type="Google" id="ProtNLM"/>
    </source>
</evidence>
<comment type="caution">
    <text evidence="2">The sequence shown here is derived from an EMBL/GenBank/DDBJ whole genome shotgun (WGS) entry which is preliminary data.</text>
</comment>
<keyword evidence="1" id="KW-0812">Transmembrane</keyword>
<proteinExistence type="predicted"/>
<protein>
    <recommendedName>
        <fullName evidence="4">DUF3278 domain-containing protein</fullName>
    </recommendedName>
</protein>
<feature type="transmembrane region" description="Helical" evidence="1">
    <location>
        <begin position="77"/>
        <end position="96"/>
    </location>
</feature>
<dbReference type="RefSeq" id="WP_251517328.1">
    <property type="nucleotide sequence ID" value="NZ_JAMBON010000054.1"/>
</dbReference>
<keyword evidence="1" id="KW-1133">Transmembrane helix</keyword>
<keyword evidence="3" id="KW-1185">Reference proteome</keyword>
<evidence type="ECO:0000313" key="3">
    <source>
        <dbReference type="Proteomes" id="UP001597221"/>
    </source>
</evidence>
<organism evidence="2 3">
    <name type="scientific">Oceanobacillus luteolus</name>
    <dbReference type="NCBI Taxonomy" id="1274358"/>
    <lineage>
        <taxon>Bacteria</taxon>
        <taxon>Bacillati</taxon>
        <taxon>Bacillota</taxon>
        <taxon>Bacilli</taxon>
        <taxon>Bacillales</taxon>
        <taxon>Bacillaceae</taxon>
        <taxon>Oceanobacillus</taxon>
    </lineage>
</organism>
<dbReference type="EMBL" id="JBHUDE010000135">
    <property type="protein sequence ID" value="MFD1608834.1"/>
    <property type="molecule type" value="Genomic_DNA"/>
</dbReference>
<evidence type="ECO:0000256" key="1">
    <source>
        <dbReference type="SAM" id="Phobius"/>
    </source>
</evidence>
<gene>
    <name evidence="2" type="ORF">ACFSBH_14505</name>
</gene>
<sequence length="171" mass="19766">MKARYVLLTAFLSLIINGISLYNLPIGYISIFVMMLIFIPNLFLRIIAIGKKRKVQGSNNIFVKAAIDFEKNTHSKIPYILLMMVMYFGGTGLIYFQIYQYDYIDRLITDNVHLPIFYTVAPYLVGVGYVLFAASLVMMTVHFRKIFQEAGIFQKNEESKYVESGRRSSER</sequence>
<feature type="transmembrane region" description="Helical" evidence="1">
    <location>
        <begin position="28"/>
        <end position="48"/>
    </location>
</feature>
<reference evidence="3" key="1">
    <citation type="journal article" date="2019" name="Int. J. Syst. Evol. Microbiol.">
        <title>The Global Catalogue of Microorganisms (GCM) 10K type strain sequencing project: providing services to taxonomists for standard genome sequencing and annotation.</title>
        <authorList>
            <consortium name="The Broad Institute Genomics Platform"/>
            <consortium name="The Broad Institute Genome Sequencing Center for Infectious Disease"/>
            <person name="Wu L."/>
            <person name="Ma J."/>
        </authorList>
    </citation>
    <scope>NUCLEOTIDE SEQUENCE [LARGE SCALE GENOMIC DNA]</scope>
    <source>
        <strain evidence="3">CGMCC 1.12376</strain>
    </source>
</reference>
<accession>A0ABW4HT79</accession>
<dbReference type="Proteomes" id="UP001597221">
    <property type="component" value="Unassembled WGS sequence"/>
</dbReference>
<evidence type="ECO:0000313" key="2">
    <source>
        <dbReference type="EMBL" id="MFD1608834.1"/>
    </source>
</evidence>
<feature type="transmembrane region" description="Helical" evidence="1">
    <location>
        <begin position="116"/>
        <end position="138"/>
    </location>
</feature>